<gene>
    <name evidence="4" type="ORF">FBZ88_101225</name>
</gene>
<dbReference type="PROSITE" id="PS51707">
    <property type="entry name" value="CYTH"/>
    <property type="match status" value="1"/>
</dbReference>
<feature type="region of interest" description="Disordered" evidence="1">
    <location>
        <begin position="1"/>
        <end position="57"/>
    </location>
</feature>
<evidence type="ECO:0000259" key="3">
    <source>
        <dbReference type="PROSITE" id="PS51708"/>
    </source>
</evidence>
<dbReference type="Gene3D" id="2.40.320.10">
    <property type="entry name" value="Hypothetical Protein Pfu-838710-001"/>
    <property type="match status" value="1"/>
</dbReference>
<dbReference type="AlphaFoldDB" id="A0A560GDP2"/>
<dbReference type="SMART" id="SM01118">
    <property type="entry name" value="CYTH"/>
    <property type="match status" value="1"/>
</dbReference>
<feature type="compositionally biased region" description="Polar residues" evidence="1">
    <location>
        <begin position="1"/>
        <end position="20"/>
    </location>
</feature>
<dbReference type="GO" id="GO:0050355">
    <property type="term" value="F:inorganic triphosphate phosphatase activity"/>
    <property type="evidence" value="ECO:0007669"/>
    <property type="project" value="InterPro"/>
</dbReference>
<keyword evidence="5" id="KW-1185">Reference proteome</keyword>
<dbReference type="InterPro" id="IPR033469">
    <property type="entry name" value="CYTH-like_dom_sf"/>
</dbReference>
<proteinExistence type="predicted"/>
<dbReference type="Gene3D" id="1.40.20.10">
    <property type="entry name" value="CHAD domain"/>
    <property type="match status" value="1"/>
</dbReference>
<dbReference type="Pfam" id="PF05235">
    <property type="entry name" value="CHAD"/>
    <property type="match status" value="1"/>
</dbReference>
<dbReference type="PROSITE" id="PS51708">
    <property type="entry name" value="CHAD"/>
    <property type="match status" value="1"/>
</dbReference>
<reference evidence="4 5" key="1">
    <citation type="submission" date="2019-06" db="EMBL/GenBank/DDBJ databases">
        <title>Genomic Encyclopedia of Type Strains, Phase IV (KMG-V): Genome sequencing to study the core and pangenomes of soil and plant-associated prokaryotes.</title>
        <authorList>
            <person name="Whitman W."/>
        </authorList>
    </citation>
    <scope>NUCLEOTIDE SEQUENCE [LARGE SCALE GENOMIC DNA]</scope>
    <source>
        <strain evidence="4 5">BR 11865</strain>
    </source>
</reference>
<evidence type="ECO:0000259" key="2">
    <source>
        <dbReference type="PROSITE" id="PS51707"/>
    </source>
</evidence>
<name>A0A560GDP2_9PROT</name>
<feature type="domain" description="CYTH" evidence="2">
    <location>
        <begin position="62"/>
        <end position="277"/>
    </location>
</feature>
<dbReference type="Pfam" id="PF01928">
    <property type="entry name" value="CYTH"/>
    <property type="match status" value="1"/>
</dbReference>
<dbReference type="InterPro" id="IPR039013">
    <property type="entry name" value="YgiF"/>
</dbReference>
<evidence type="ECO:0000313" key="5">
    <source>
        <dbReference type="Proteomes" id="UP000316545"/>
    </source>
</evidence>
<dbReference type="EMBL" id="VITO01000001">
    <property type="protein sequence ID" value="TWB31854.1"/>
    <property type="molecule type" value="Genomic_DNA"/>
</dbReference>
<dbReference type="SUPFAM" id="SSF55154">
    <property type="entry name" value="CYTH-like phosphatases"/>
    <property type="match status" value="1"/>
</dbReference>
<accession>A0A560GDP2</accession>
<dbReference type="InterPro" id="IPR023577">
    <property type="entry name" value="CYTH_domain"/>
</dbReference>
<comment type="caution">
    <text evidence="4">The sequence shown here is derived from an EMBL/GenBank/DDBJ whole genome shotgun (WGS) entry which is preliminary data.</text>
</comment>
<organism evidence="4 5">
    <name type="scientific">Nitrospirillum amazonense</name>
    <dbReference type="NCBI Taxonomy" id="28077"/>
    <lineage>
        <taxon>Bacteria</taxon>
        <taxon>Pseudomonadati</taxon>
        <taxon>Pseudomonadota</taxon>
        <taxon>Alphaproteobacteria</taxon>
        <taxon>Rhodospirillales</taxon>
        <taxon>Azospirillaceae</taxon>
        <taxon>Nitrospirillum</taxon>
    </lineage>
</organism>
<dbReference type="PANTHER" id="PTHR39569">
    <property type="entry name" value="INORGANIC TRIPHOSPHATASE"/>
    <property type="match status" value="1"/>
</dbReference>
<evidence type="ECO:0000313" key="4">
    <source>
        <dbReference type="EMBL" id="TWB31854.1"/>
    </source>
</evidence>
<dbReference type="RefSeq" id="WP_145615019.1">
    <property type="nucleotide sequence ID" value="NZ_JAYNFR010000017.1"/>
</dbReference>
<dbReference type="InterPro" id="IPR007899">
    <property type="entry name" value="CHAD_dom"/>
</dbReference>
<feature type="domain" description="CHAD" evidence="3">
    <location>
        <begin position="293"/>
        <end position="625"/>
    </location>
</feature>
<dbReference type="PANTHER" id="PTHR39569:SF1">
    <property type="entry name" value="INORGANIC TRIPHOSPHATASE"/>
    <property type="match status" value="1"/>
</dbReference>
<sequence length="634" mass="67316">MTNGPARPTPTTSGPDTSAQEAGRAAVSSPAAFETPPHETSQSPDGSPAIAPPPPPKRALAVREVEVKLAATPAALARLQALPLLARMADGPPAHRHQVTTYYDTPDLALAAHGLALRVRRQGGRRVQTVKTWASDAGTAAAAGRREWEWQLPAEGDGPDLGLLPAGIFNLLTSEQWTQVASRFATDIERTALLLHPDPRTSVELALDQGEVRLSVPNNPETGDAEETTWPVAEVELELKGGRVAALFEVAAALHHHAPLRITTGSKADAGLRLLTGKPAAAVPAQPAALTPVTTVAEGFRHATRHALGHLLENATVLLDSGDTQALREMAAASRRLDTAMRLLRLAMTLPPAAGPAPMARVGAKTAANPHAEAADALRRRLAPLRTLLETARGWDRLAERAALLPDRKGAAGLSKRQRLALDHAATQARRRVMKHLRGAGHTALVLDLAAWVEGGGWASPALDQPLKTVAPRLLAELQDKVARAIDRLELPSPPPPGARNAVLVGKAPPAADALERLRRRAQRLYETAEVCRGLYPVATAKPKVAKGTKTAPPKRTAADPLAPLARLHGAVTAPAIARQAAQLVAQLAKATGPKARSTRLLSRLAQEEAVALAKLPATWRGYSRRRMFWMMGR</sequence>
<dbReference type="Proteomes" id="UP000316545">
    <property type="component" value="Unassembled WGS sequence"/>
</dbReference>
<evidence type="ECO:0000256" key="1">
    <source>
        <dbReference type="SAM" id="MobiDB-lite"/>
    </source>
</evidence>
<dbReference type="PROSITE" id="PS50096">
    <property type="entry name" value="IQ"/>
    <property type="match status" value="1"/>
</dbReference>
<protein>
    <submittedName>
        <fullName evidence="4">CHAD domain-containing protein</fullName>
    </submittedName>
</protein>
<dbReference type="InterPro" id="IPR038186">
    <property type="entry name" value="CHAD_dom_sf"/>
</dbReference>
<dbReference type="GO" id="GO:0046872">
    <property type="term" value="F:metal ion binding"/>
    <property type="evidence" value="ECO:0007669"/>
    <property type="project" value="TreeGrafter"/>
</dbReference>